<feature type="transmembrane region" description="Helical" evidence="6">
    <location>
        <begin position="167"/>
        <end position="185"/>
    </location>
</feature>
<dbReference type="InterPro" id="IPR008457">
    <property type="entry name" value="Cu-R_CopD_dom"/>
</dbReference>
<name>A0A2I9CX38_9DEIO</name>
<accession>A0A2I9CX38</accession>
<sequence>MLPALAAAGFLTALGTLLLVGGTFARRVLTPTHPRPGLLALGFALLVLGAGLEVGWTLNDLGFLTLPDALAYVTTTAPGRAALTTVMGGALLLAAELSGWPGWLAVLPGAVLLWGVAGAGHGGSHGPGTRVLTALHLGAMGVWVGGALALLTVAAPTPALARRFTPVAVTCVALLSGTGLLLTLRHAGNLLALPDSLYGQTLLVKLGVAALTLLAAVLVRRAFARGRGVRRTLALETLLLLAVLGVSAALGTTPPPTHGEHTQAALAPP</sequence>
<proteinExistence type="predicted"/>
<dbReference type="Proteomes" id="UP000236569">
    <property type="component" value="Unassembled WGS sequence"/>
</dbReference>
<feature type="transmembrane region" description="Helical" evidence="6">
    <location>
        <begin position="37"/>
        <end position="58"/>
    </location>
</feature>
<reference evidence="9" key="1">
    <citation type="submission" date="2018-01" db="EMBL/GenBank/DDBJ databases">
        <title>Draft Genome Sequence of the Radioresistant Bacterium Deinococcus aerius TR0125, Isolated from the Higher Atmosphere above Japan.</title>
        <authorList>
            <person name="Satoh K."/>
            <person name="Arai H."/>
            <person name="Sanzen T."/>
            <person name="Kawaguchi Y."/>
            <person name="Hayashi H."/>
            <person name="Yokobori S."/>
            <person name="Yamagishi A."/>
            <person name="Oono Y."/>
            <person name="Narumi I."/>
        </authorList>
    </citation>
    <scope>NUCLEOTIDE SEQUENCE [LARGE SCALE GENOMIC DNA]</scope>
    <source>
        <strain evidence="9">TR0125</strain>
    </source>
</reference>
<evidence type="ECO:0000313" key="8">
    <source>
        <dbReference type="EMBL" id="GBF06634.1"/>
    </source>
</evidence>
<feature type="transmembrane region" description="Helical" evidence="6">
    <location>
        <begin position="134"/>
        <end position="155"/>
    </location>
</feature>
<dbReference type="AlphaFoldDB" id="A0A2I9CX38"/>
<evidence type="ECO:0000256" key="4">
    <source>
        <dbReference type="ARBA" id="ARBA00022989"/>
    </source>
</evidence>
<evidence type="ECO:0000256" key="3">
    <source>
        <dbReference type="ARBA" id="ARBA00022692"/>
    </source>
</evidence>
<evidence type="ECO:0000259" key="7">
    <source>
        <dbReference type="Pfam" id="PF05425"/>
    </source>
</evidence>
<dbReference type="PANTHER" id="PTHR34820">
    <property type="entry name" value="INNER MEMBRANE PROTEIN YEBZ"/>
    <property type="match status" value="1"/>
</dbReference>
<dbReference type="PANTHER" id="PTHR34820:SF4">
    <property type="entry name" value="INNER MEMBRANE PROTEIN YEBZ"/>
    <property type="match status" value="1"/>
</dbReference>
<feature type="transmembrane region" description="Helical" evidence="6">
    <location>
        <begin position="70"/>
        <end position="95"/>
    </location>
</feature>
<keyword evidence="5 6" id="KW-0472">Membrane</keyword>
<dbReference type="GO" id="GO:0005886">
    <property type="term" value="C:plasma membrane"/>
    <property type="evidence" value="ECO:0007669"/>
    <property type="project" value="UniProtKB-SubCell"/>
</dbReference>
<feature type="transmembrane region" description="Helical" evidence="6">
    <location>
        <begin position="102"/>
        <end position="122"/>
    </location>
</feature>
<dbReference type="Pfam" id="PF05425">
    <property type="entry name" value="CopD"/>
    <property type="match status" value="1"/>
</dbReference>
<feature type="transmembrane region" description="Helical" evidence="6">
    <location>
        <begin position="231"/>
        <end position="250"/>
    </location>
</feature>
<keyword evidence="2" id="KW-1003">Cell membrane</keyword>
<feature type="transmembrane region" description="Helical" evidence="6">
    <location>
        <begin position="6"/>
        <end position="25"/>
    </location>
</feature>
<organism evidence="8 9">
    <name type="scientific">Deinococcus aerius</name>
    <dbReference type="NCBI Taxonomy" id="200253"/>
    <lineage>
        <taxon>Bacteria</taxon>
        <taxon>Thermotogati</taxon>
        <taxon>Deinococcota</taxon>
        <taxon>Deinococci</taxon>
        <taxon>Deinococcales</taxon>
        <taxon>Deinococcaceae</taxon>
        <taxon>Deinococcus</taxon>
    </lineage>
</organism>
<feature type="transmembrane region" description="Helical" evidence="6">
    <location>
        <begin position="197"/>
        <end position="219"/>
    </location>
</feature>
<dbReference type="RefSeq" id="WP_235610389.1">
    <property type="nucleotide sequence ID" value="NZ_BFAG01000009.1"/>
</dbReference>
<comment type="subcellular location">
    <subcellularLocation>
        <location evidence="1">Cell membrane</location>
        <topology evidence="1">Multi-pass membrane protein</topology>
    </subcellularLocation>
</comment>
<protein>
    <submittedName>
        <fullName evidence="8">Putative copper resistance protein D</fullName>
    </submittedName>
</protein>
<gene>
    <name evidence="8" type="ORF">DAERI_090220</name>
</gene>
<dbReference type="EMBL" id="BFAG01000009">
    <property type="protein sequence ID" value="GBF06634.1"/>
    <property type="molecule type" value="Genomic_DNA"/>
</dbReference>
<evidence type="ECO:0000313" key="9">
    <source>
        <dbReference type="Proteomes" id="UP000236569"/>
    </source>
</evidence>
<keyword evidence="9" id="KW-1185">Reference proteome</keyword>
<evidence type="ECO:0000256" key="2">
    <source>
        <dbReference type="ARBA" id="ARBA00022475"/>
    </source>
</evidence>
<comment type="caution">
    <text evidence="8">The sequence shown here is derived from an EMBL/GenBank/DDBJ whole genome shotgun (WGS) entry which is preliminary data.</text>
</comment>
<evidence type="ECO:0000256" key="1">
    <source>
        <dbReference type="ARBA" id="ARBA00004651"/>
    </source>
</evidence>
<dbReference type="InterPro" id="IPR032694">
    <property type="entry name" value="CopC/D"/>
</dbReference>
<evidence type="ECO:0000256" key="6">
    <source>
        <dbReference type="SAM" id="Phobius"/>
    </source>
</evidence>
<feature type="domain" description="Copper resistance protein D" evidence="7">
    <location>
        <begin position="159"/>
        <end position="250"/>
    </location>
</feature>
<keyword evidence="4 6" id="KW-1133">Transmembrane helix</keyword>
<evidence type="ECO:0000256" key="5">
    <source>
        <dbReference type="ARBA" id="ARBA00023136"/>
    </source>
</evidence>
<keyword evidence="3 6" id="KW-0812">Transmembrane</keyword>
<dbReference type="GO" id="GO:0006825">
    <property type="term" value="P:copper ion transport"/>
    <property type="evidence" value="ECO:0007669"/>
    <property type="project" value="InterPro"/>
</dbReference>